<dbReference type="CDD" id="cd02248">
    <property type="entry name" value="Peptidase_C1A"/>
    <property type="match status" value="1"/>
</dbReference>
<dbReference type="SMART" id="SM00848">
    <property type="entry name" value="Inhibitor_I29"/>
    <property type="match status" value="1"/>
</dbReference>
<name>A0AAW1GU97_SAPOF</name>
<keyword evidence="2" id="KW-0645">Protease</keyword>
<organism evidence="12 13">
    <name type="scientific">Saponaria officinalis</name>
    <name type="common">Common soapwort</name>
    <name type="synonym">Lychnis saponaria</name>
    <dbReference type="NCBI Taxonomy" id="3572"/>
    <lineage>
        <taxon>Eukaryota</taxon>
        <taxon>Viridiplantae</taxon>
        <taxon>Streptophyta</taxon>
        <taxon>Embryophyta</taxon>
        <taxon>Tracheophyta</taxon>
        <taxon>Spermatophyta</taxon>
        <taxon>Magnoliopsida</taxon>
        <taxon>eudicotyledons</taxon>
        <taxon>Gunneridae</taxon>
        <taxon>Pentapetalae</taxon>
        <taxon>Caryophyllales</taxon>
        <taxon>Caryophyllaceae</taxon>
        <taxon>Caryophylleae</taxon>
        <taxon>Saponaria</taxon>
    </lineage>
</organism>
<keyword evidence="5" id="KW-0788">Thiol protease</keyword>
<keyword evidence="7" id="KW-1015">Disulfide bond</keyword>
<protein>
    <submittedName>
        <fullName evidence="12">Uncharacterized protein</fullName>
    </submittedName>
</protein>
<evidence type="ECO:0000256" key="4">
    <source>
        <dbReference type="ARBA" id="ARBA00022801"/>
    </source>
</evidence>
<feature type="domain" description="Cathepsin propeptide inhibitor" evidence="11">
    <location>
        <begin position="51"/>
        <end position="107"/>
    </location>
</feature>
<evidence type="ECO:0000256" key="6">
    <source>
        <dbReference type="ARBA" id="ARBA00023145"/>
    </source>
</evidence>
<evidence type="ECO:0000256" key="9">
    <source>
        <dbReference type="SAM" id="SignalP"/>
    </source>
</evidence>
<keyword evidence="4" id="KW-0378">Hydrolase</keyword>
<proteinExistence type="inferred from homology"/>
<dbReference type="InterPro" id="IPR038765">
    <property type="entry name" value="Papain-like_cys_pep_sf"/>
</dbReference>
<evidence type="ECO:0000256" key="7">
    <source>
        <dbReference type="ARBA" id="ARBA00023157"/>
    </source>
</evidence>
<evidence type="ECO:0000256" key="2">
    <source>
        <dbReference type="ARBA" id="ARBA00022670"/>
    </source>
</evidence>
<reference evidence="12" key="1">
    <citation type="submission" date="2024-03" db="EMBL/GenBank/DDBJ databases">
        <title>WGS assembly of Saponaria officinalis var. Norfolk2.</title>
        <authorList>
            <person name="Jenkins J."/>
            <person name="Shu S."/>
            <person name="Grimwood J."/>
            <person name="Barry K."/>
            <person name="Goodstein D."/>
            <person name="Schmutz J."/>
            <person name="Leebens-Mack J."/>
            <person name="Osbourn A."/>
        </authorList>
    </citation>
    <scope>NUCLEOTIDE SEQUENCE [LARGE SCALE GENOMIC DNA]</scope>
    <source>
        <strain evidence="12">JIC</strain>
    </source>
</reference>
<comment type="similarity">
    <text evidence="1">Belongs to the peptidase C1 family.</text>
</comment>
<dbReference type="PROSITE" id="PS00640">
    <property type="entry name" value="THIOL_PROTEASE_ASN"/>
    <property type="match status" value="1"/>
</dbReference>
<dbReference type="InterPro" id="IPR013128">
    <property type="entry name" value="Peptidase_C1A"/>
</dbReference>
<evidence type="ECO:0000259" key="11">
    <source>
        <dbReference type="SMART" id="SM00848"/>
    </source>
</evidence>
<dbReference type="InterPro" id="IPR000169">
    <property type="entry name" value="Pept_cys_AS"/>
</dbReference>
<dbReference type="PRINTS" id="PR00705">
    <property type="entry name" value="PAPAIN"/>
</dbReference>
<dbReference type="Pfam" id="PF08246">
    <property type="entry name" value="Inhibitor_I29"/>
    <property type="match status" value="1"/>
</dbReference>
<dbReference type="SMART" id="SM00645">
    <property type="entry name" value="Pept_C1"/>
    <property type="match status" value="1"/>
</dbReference>
<dbReference type="GO" id="GO:0008234">
    <property type="term" value="F:cysteine-type peptidase activity"/>
    <property type="evidence" value="ECO:0007669"/>
    <property type="project" value="UniProtKB-KW"/>
</dbReference>
<dbReference type="InterPro" id="IPR025661">
    <property type="entry name" value="Pept_asp_AS"/>
</dbReference>
<evidence type="ECO:0000256" key="3">
    <source>
        <dbReference type="ARBA" id="ARBA00022729"/>
    </source>
</evidence>
<gene>
    <name evidence="12" type="ORF">RND81_14G248800</name>
</gene>
<evidence type="ECO:0000256" key="5">
    <source>
        <dbReference type="ARBA" id="ARBA00022807"/>
    </source>
</evidence>
<keyword evidence="6" id="KW-0865">Zymogen</keyword>
<dbReference type="AlphaFoldDB" id="A0AAW1GU97"/>
<sequence length="363" mass="39966">MLPFLYILVLTTIITTTTTTAAFDFSSDDPLIRQVTNAAQPELSSNPAHHFTLFKKRFDKKYATKEEHDYRFSVFQANLRQAELNQVLDPTAEHGVTWFSDLTPDEFTTRFLGLKLKYPAHAHKAAILPTDDLPLDFDWRHHGAVTPPKDQGGCGSCWSFSATGALEGAHFLATGKLVSLSEQQLMDCDRECDPEGEPDDCDAGCAGGLMNNAFEYLLKSGGLMSEDDYPYTAWDGTCKFDKTKIAARIANYSVVPADEGQMAANLIKYGPLPVGINARYMSSYVSGVSCPQVCSDNLEHGVLIVGYGSSGYSPYRGQKKPYWIIKNSWGKYWGEDGYYKLCTGYNLCGINNLVSTVAAVGPS</sequence>
<dbReference type="GO" id="GO:0000323">
    <property type="term" value="C:lytic vacuole"/>
    <property type="evidence" value="ECO:0007669"/>
    <property type="project" value="UniProtKB-ARBA"/>
</dbReference>
<dbReference type="Proteomes" id="UP001443914">
    <property type="component" value="Unassembled WGS sequence"/>
</dbReference>
<keyword evidence="8" id="KW-0325">Glycoprotein</keyword>
<feature type="chain" id="PRO_5043598177" evidence="9">
    <location>
        <begin position="23"/>
        <end position="363"/>
    </location>
</feature>
<dbReference type="PANTHER" id="PTHR12411">
    <property type="entry name" value="CYSTEINE PROTEASE FAMILY C1-RELATED"/>
    <property type="match status" value="1"/>
</dbReference>
<feature type="domain" description="Peptidase C1A papain C-terminal" evidence="10">
    <location>
        <begin position="133"/>
        <end position="358"/>
    </location>
</feature>
<evidence type="ECO:0000313" key="12">
    <source>
        <dbReference type="EMBL" id="KAK9667331.1"/>
    </source>
</evidence>
<keyword evidence="13" id="KW-1185">Reference proteome</keyword>
<dbReference type="FunFam" id="3.90.70.10:FF:000057">
    <property type="entry name" value="Cysteine protease RD19A"/>
    <property type="match status" value="1"/>
</dbReference>
<dbReference type="GO" id="GO:0006508">
    <property type="term" value="P:proteolysis"/>
    <property type="evidence" value="ECO:0007669"/>
    <property type="project" value="UniProtKB-KW"/>
</dbReference>
<dbReference type="InterPro" id="IPR013201">
    <property type="entry name" value="Prot_inhib_I29"/>
</dbReference>
<keyword evidence="3 9" id="KW-0732">Signal</keyword>
<evidence type="ECO:0000256" key="1">
    <source>
        <dbReference type="ARBA" id="ARBA00008455"/>
    </source>
</evidence>
<evidence type="ECO:0000313" key="13">
    <source>
        <dbReference type="Proteomes" id="UP001443914"/>
    </source>
</evidence>
<dbReference type="SUPFAM" id="SSF54001">
    <property type="entry name" value="Cysteine proteinases"/>
    <property type="match status" value="1"/>
</dbReference>
<feature type="signal peptide" evidence="9">
    <location>
        <begin position="1"/>
        <end position="22"/>
    </location>
</feature>
<dbReference type="Pfam" id="PF00112">
    <property type="entry name" value="Peptidase_C1"/>
    <property type="match status" value="1"/>
</dbReference>
<comment type="caution">
    <text evidence="12">The sequence shown here is derived from an EMBL/GenBank/DDBJ whole genome shotgun (WGS) entry which is preliminary data.</text>
</comment>
<dbReference type="InterPro" id="IPR039417">
    <property type="entry name" value="Peptidase_C1A_papain-like"/>
</dbReference>
<dbReference type="PROSITE" id="PS00139">
    <property type="entry name" value="THIOL_PROTEASE_CYS"/>
    <property type="match status" value="1"/>
</dbReference>
<dbReference type="Gene3D" id="3.90.70.10">
    <property type="entry name" value="Cysteine proteinases"/>
    <property type="match status" value="1"/>
</dbReference>
<evidence type="ECO:0000256" key="8">
    <source>
        <dbReference type="ARBA" id="ARBA00023180"/>
    </source>
</evidence>
<dbReference type="EMBL" id="JBDFQZ010000014">
    <property type="protein sequence ID" value="KAK9667331.1"/>
    <property type="molecule type" value="Genomic_DNA"/>
</dbReference>
<evidence type="ECO:0000259" key="10">
    <source>
        <dbReference type="SMART" id="SM00645"/>
    </source>
</evidence>
<accession>A0AAW1GU97</accession>
<dbReference type="InterPro" id="IPR000668">
    <property type="entry name" value="Peptidase_C1A_C"/>
</dbReference>